<dbReference type="EMBL" id="AGAZ01000075">
    <property type="protein sequence ID" value="EGZ44333.1"/>
    <property type="molecule type" value="Genomic_DNA"/>
</dbReference>
<evidence type="ECO:0000256" key="6">
    <source>
        <dbReference type="ARBA" id="ARBA00022683"/>
    </source>
</evidence>
<keyword evidence="6" id="KW-0598">Phosphotransferase system</keyword>
<feature type="domain" description="PTS EIIA type-4" evidence="8">
    <location>
        <begin position="1"/>
        <end position="125"/>
    </location>
</feature>
<evidence type="ECO:0000256" key="3">
    <source>
        <dbReference type="ARBA" id="ARBA00022490"/>
    </source>
</evidence>
<evidence type="ECO:0000256" key="4">
    <source>
        <dbReference type="ARBA" id="ARBA00022597"/>
    </source>
</evidence>
<dbReference type="PATRIC" id="fig|1030841.3.peg.2301"/>
<keyword evidence="3" id="KW-0963">Cytoplasm</keyword>
<dbReference type="RefSeq" id="WP_009117451.1">
    <property type="nucleotide sequence ID" value="NZ_JH165159.1"/>
</dbReference>
<dbReference type="PANTHER" id="PTHR33799:SF1">
    <property type="entry name" value="PTS SYSTEM MANNOSE-SPECIFIC EIIAB COMPONENT-RELATED"/>
    <property type="match status" value="1"/>
</dbReference>
<dbReference type="InterPro" id="IPR036662">
    <property type="entry name" value="PTS_EIIA_man-typ_sf"/>
</dbReference>
<evidence type="ECO:0000256" key="2">
    <source>
        <dbReference type="ARBA" id="ARBA00022448"/>
    </source>
</evidence>
<evidence type="ECO:0000313" key="10">
    <source>
        <dbReference type="Proteomes" id="UP000005336"/>
    </source>
</evidence>
<dbReference type="OrthoDB" id="8795346at2"/>
<dbReference type="Pfam" id="PF03610">
    <property type="entry name" value="EIIA-man"/>
    <property type="match status" value="1"/>
</dbReference>
<keyword evidence="2" id="KW-0813">Transport</keyword>
<keyword evidence="5 9" id="KW-0808">Transferase</keyword>
<keyword evidence="4 9" id="KW-0762">Sugar transport</keyword>
<organism evidence="9 10">
    <name type="scientific">Neisseria wadsworthii 9715</name>
    <dbReference type="NCBI Taxonomy" id="1030841"/>
    <lineage>
        <taxon>Bacteria</taxon>
        <taxon>Pseudomonadati</taxon>
        <taxon>Pseudomonadota</taxon>
        <taxon>Betaproteobacteria</taxon>
        <taxon>Neisseriales</taxon>
        <taxon>Neisseriaceae</taxon>
        <taxon>Neisseria</taxon>
    </lineage>
</organism>
<dbReference type="InterPro" id="IPR051471">
    <property type="entry name" value="Bacterial_PTS_sugar_comp"/>
</dbReference>
<dbReference type="STRING" id="1030841.HMPREF9370_2311"/>
<accession>G4CTA1</accession>
<dbReference type="SUPFAM" id="SSF53062">
    <property type="entry name" value="PTS system fructose IIA component-like"/>
    <property type="match status" value="1"/>
</dbReference>
<dbReference type="AlphaFoldDB" id="G4CTA1"/>
<evidence type="ECO:0000313" key="9">
    <source>
        <dbReference type="EMBL" id="EGZ44333.1"/>
    </source>
</evidence>
<dbReference type="GO" id="GO:0009401">
    <property type="term" value="P:phosphoenolpyruvate-dependent sugar phosphotransferase system"/>
    <property type="evidence" value="ECO:0007669"/>
    <property type="project" value="UniProtKB-KW"/>
</dbReference>
<dbReference type="HOGENOM" id="CLU_123235_0_0_4"/>
<dbReference type="GO" id="GO:0005737">
    <property type="term" value="C:cytoplasm"/>
    <property type="evidence" value="ECO:0007669"/>
    <property type="project" value="UniProtKB-SubCell"/>
</dbReference>
<dbReference type="EC" id="2.7.1.69" evidence="9"/>
<reference evidence="9 10" key="1">
    <citation type="submission" date="2011-06" db="EMBL/GenBank/DDBJ databases">
        <authorList>
            <person name="Muzny D."/>
            <person name="Qin X."/>
            <person name="Deng J."/>
            <person name="Jiang H."/>
            <person name="Liu Y."/>
            <person name="Qu J."/>
            <person name="Song X.-Z."/>
            <person name="Zhang L."/>
            <person name="Thornton R."/>
            <person name="Coyle M."/>
            <person name="Francisco L."/>
            <person name="Jackson L."/>
            <person name="Javaid M."/>
            <person name="Korchina V."/>
            <person name="Kovar C."/>
            <person name="Mata R."/>
            <person name="Mathew T."/>
            <person name="Ngo R."/>
            <person name="Nguyen L."/>
            <person name="Nguyen N."/>
            <person name="Okwuonu G."/>
            <person name="Ongeri F."/>
            <person name="Pham C."/>
            <person name="Simmons D."/>
            <person name="Wilczek-Boney K."/>
            <person name="Hale W."/>
            <person name="Jakkamsetti A."/>
            <person name="Pham P."/>
            <person name="Ruth R."/>
            <person name="San Lucas F."/>
            <person name="Warren J."/>
            <person name="Zhang J."/>
            <person name="Zhao Z."/>
            <person name="Zhou C."/>
            <person name="Zhu D."/>
            <person name="Lee S."/>
            <person name="Bess C."/>
            <person name="Blankenburg K."/>
            <person name="Forbes L."/>
            <person name="Fu Q."/>
            <person name="Gubbala S."/>
            <person name="Hirani K."/>
            <person name="Jayaseelan J.C."/>
            <person name="Lara F."/>
            <person name="Munidasa M."/>
            <person name="Palculict T."/>
            <person name="Patil S."/>
            <person name="Pu L.-L."/>
            <person name="Saada N."/>
            <person name="Tang L."/>
            <person name="Weissenberger G."/>
            <person name="Zhu Y."/>
            <person name="Hemphill L."/>
            <person name="Shang Y."/>
            <person name="Youmans B."/>
            <person name="Ayvaz T."/>
            <person name="Ross M."/>
            <person name="Santibanez J."/>
            <person name="Aqrawi P."/>
            <person name="Gross S."/>
            <person name="Joshi V."/>
            <person name="Fowler G."/>
            <person name="Nazareth L."/>
            <person name="Reid J."/>
            <person name="Worley K."/>
            <person name="Petrosino J."/>
            <person name="Highlander S."/>
            <person name="Gibbs R."/>
        </authorList>
    </citation>
    <scope>NUCLEOTIDE SEQUENCE [LARGE SCALE GENOMIC DNA]</scope>
    <source>
        <strain evidence="9 10">9715</strain>
    </source>
</reference>
<dbReference type="Proteomes" id="UP000005336">
    <property type="component" value="Unassembled WGS sequence"/>
</dbReference>
<dbReference type="GO" id="GO:0016301">
    <property type="term" value="F:kinase activity"/>
    <property type="evidence" value="ECO:0007669"/>
    <property type="project" value="UniProtKB-KW"/>
</dbReference>
<dbReference type="InterPro" id="IPR004701">
    <property type="entry name" value="PTS_EIIA_man-typ"/>
</dbReference>
<dbReference type="Gene3D" id="3.40.50.510">
    <property type="entry name" value="Phosphotransferase system, mannose-type IIA component"/>
    <property type="match status" value="1"/>
</dbReference>
<keyword evidence="10" id="KW-1185">Reference proteome</keyword>
<sequence>MIGVIILTHESLDDAFRALTHHFFPDIPDNIRLLGVKNSEDHDDVIRQINRLMEEINADQGVLVLTDIFGATPCNAARKLVIPDKIAMLTGLNVPMMIKAIQHSNSGIGLAEFTAKVKQAAINGIIDITSPHGGVCSL</sequence>
<dbReference type="PANTHER" id="PTHR33799">
    <property type="entry name" value="PTS PERMEASE-RELATED-RELATED"/>
    <property type="match status" value="1"/>
</dbReference>
<name>G4CTA1_9NEIS</name>
<dbReference type="CDD" id="cd00006">
    <property type="entry name" value="PTS_IIA_man"/>
    <property type="match status" value="1"/>
</dbReference>
<evidence type="ECO:0000259" key="8">
    <source>
        <dbReference type="PROSITE" id="PS51096"/>
    </source>
</evidence>
<gene>
    <name evidence="9" type="ORF">HMPREF9370_2311</name>
</gene>
<dbReference type="PROSITE" id="PS51096">
    <property type="entry name" value="PTS_EIIA_TYPE_4"/>
    <property type="match status" value="1"/>
</dbReference>
<proteinExistence type="predicted"/>
<comment type="caution">
    <text evidence="9">The sequence shown here is derived from an EMBL/GenBank/DDBJ whole genome shotgun (WGS) entry which is preliminary data.</text>
</comment>
<evidence type="ECO:0000256" key="5">
    <source>
        <dbReference type="ARBA" id="ARBA00022679"/>
    </source>
</evidence>
<comment type="subcellular location">
    <subcellularLocation>
        <location evidence="1">Cytoplasm</location>
    </subcellularLocation>
</comment>
<evidence type="ECO:0000256" key="7">
    <source>
        <dbReference type="ARBA" id="ARBA00022777"/>
    </source>
</evidence>
<dbReference type="GO" id="GO:0016020">
    <property type="term" value="C:membrane"/>
    <property type="evidence" value="ECO:0007669"/>
    <property type="project" value="InterPro"/>
</dbReference>
<keyword evidence="7" id="KW-0418">Kinase</keyword>
<dbReference type="InterPro" id="IPR033887">
    <property type="entry name" value="PTS_IIA_man"/>
</dbReference>
<protein>
    <submittedName>
        <fullName evidence="9">Sugar transport PTS system IIA component</fullName>
        <ecNumber evidence="9">2.7.1.69</ecNumber>
    </submittedName>
</protein>
<evidence type="ECO:0000256" key="1">
    <source>
        <dbReference type="ARBA" id="ARBA00004496"/>
    </source>
</evidence>